<dbReference type="InterPro" id="IPR046341">
    <property type="entry name" value="SET_dom_sf"/>
</dbReference>
<dbReference type="EMBL" id="LSRX01000098">
    <property type="protein sequence ID" value="OLQ09353.1"/>
    <property type="molecule type" value="Genomic_DNA"/>
</dbReference>
<evidence type="ECO:0000313" key="1">
    <source>
        <dbReference type="EMBL" id="OLQ09353.1"/>
    </source>
</evidence>
<dbReference type="SUPFAM" id="SSF82199">
    <property type="entry name" value="SET domain"/>
    <property type="match status" value="1"/>
</dbReference>
<gene>
    <name evidence="1" type="ORF">AK812_SmicGene7073</name>
</gene>
<proteinExistence type="predicted"/>
<dbReference type="Gene3D" id="2.170.270.10">
    <property type="entry name" value="SET domain"/>
    <property type="match status" value="1"/>
</dbReference>
<dbReference type="AlphaFoldDB" id="A0A1Q9EPJ7"/>
<dbReference type="Proteomes" id="UP000186817">
    <property type="component" value="Unassembled WGS sequence"/>
</dbReference>
<protein>
    <submittedName>
        <fullName evidence="1">Uncharacterized protein</fullName>
    </submittedName>
</protein>
<comment type="caution">
    <text evidence="1">The sequence shown here is derived from an EMBL/GenBank/DDBJ whole genome shotgun (WGS) entry which is preliminary data.</text>
</comment>
<reference evidence="1 2" key="1">
    <citation type="submission" date="2016-02" db="EMBL/GenBank/DDBJ databases">
        <title>Genome analysis of coral dinoflagellate symbionts highlights evolutionary adaptations to a symbiotic lifestyle.</title>
        <authorList>
            <person name="Aranda M."/>
            <person name="Li Y."/>
            <person name="Liew Y.J."/>
            <person name="Baumgarten S."/>
            <person name="Simakov O."/>
            <person name="Wilson M."/>
            <person name="Piel J."/>
            <person name="Ashoor H."/>
            <person name="Bougouffa S."/>
            <person name="Bajic V.B."/>
            <person name="Ryu T."/>
            <person name="Ravasi T."/>
            <person name="Bayer T."/>
            <person name="Micklem G."/>
            <person name="Kim H."/>
            <person name="Bhak J."/>
            <person name="Lajeunesse T.C."/>
            <person name="Voolstra C.R."/>
        </authorList>
    </citation>
    <scope>NUCLEOTIDE SEQUENCE [LARGE SCALE GENOMIC DNA]</scope>
    <source>
        <strain evidence="1 2">CCMP2467</strain>
    </source>
</reference>
<dbReference type="OrthoDB" id="421681at2759"/>
<organism evidence="1 2">
    <name type="scientific">Symbiodinium microadriaticum</name>
    <name type="common">Dinoflagellate</name>
    <name type="synonym">Zooxanthella microadriatica</name>
    <dbReference type="NCBI Taxonomy" id="2951"/>
    <lineage>
        <taxon>Eukaryota</taxon>
        <taxon>Sar</taxon>
        <taxon>Alveolata</taxon>
        <taxon>Dinophyceae</taxon>
        <taxon>Suessiales</taxon>
        <taxon>Symbiodiniaceae</taxon>
        <taxon>Symbiodinium</taxon>
    </lineage>
</organism>
<sequence>MLATASHGGWRTQAGGDMCRVIQGEEGSRCNGSQKRLLNGGASKEPWSTSDEGHECFLCRCFLVGKGTALTLLECSLLRPMKEQSEQIDCCHNGRVKPDKKQRATVKSMSETQLLDLLLAQLSMRAQEAGRFDSLFPVLQAIHRRLSVSSTGESNISGASLRNLEKMMSKMSCQKMSCLAEKNPNVNSGILQLVQDQLNGSCPIAPFDLPSFPKLSRQFISPEPEPLELPSVAAIAVEKDAVSFSAETRAGCHNGRVKPDKKQRATVKSMSETQLLDLLLAQLSMRAQEAGRFDTLFPVLQAIHRRLSVSSTGESNISGASLRNLEKVMSKMSCQQMIFFAKKNPNADPGLLQLVMDQLTDGERVEVAKWDVFGRQQGLDQASESSKFQRVNGQEPLLQWSGEDQDQVQQLFDALPLHKQSAMMDLQAARDHAELYLEISRFNHSCRPNCEGSWDDRLDPASDKRRERLWQLVEEIPSCEDPEQGLNISCFREVAAYQEKS</sequence>
<evidence type="ECO:0000313" key="2">
    <source>
        <dbReference type="Proteomes" id="UP000186817"/>
    </source>
</evidence>
<name>A0A1Q9EPJ7_SYMMI</name>
<keyword evidence="2" id="KW-1185">Reference proteome</keyword>
<accession>A0A1Q9EPJ7</accession>